<sequence length="102" mass="10953">SRCDSRRSPGGGTRSDYDLFLDASVACGSVFTGAEGIKTEEEAEVLVGTAGVAYDINYHGAGDTLDTTTAFVVVRRRVCRSRRGMILGARRQESCTADWGKD</sequence>
<proteinExistence type="predicted"/>
<name>A0A7I4CWN9_PHYPA</name>
<dbReference type="EMBL" id="ABEU02000027">
    <property type="status" value="NOT_ANNOTATED_CDS"/>
    <property type="molecule type" value="Genomic_DNA"/>
</dbReference>
<protein>
    <submittedName>
        <fullName evidence="1">Uncharacterized protein</fullName>
    </submittedName>
</protein>
<dbReference type="SUPFAM" id="SSF53187">
    <property type="entry name" value="Zn-dependent exopeptidases"/>
    <property type="match status" value="1"/>
</dbReference>
<dbReference type="EnsemblPlants" id="Pp3c27_8810V3.2">
    <property type="protein sequence ID" value="Pp3c27_8810V3.2"/>
    <property type="gene ID" value="Pp3c27_8810"/>
</dbReference>
<keyword evidence="2" id="KW-1185">Reference proteome</keyword>
<organism evidence="1 2">
    <name type="scientific">Physcomitrium patens</name>
    <name type="common">Spreading-leaved earth moss</name>
    <name type="synonym">Physcomitrella patens</name>
    <dbReference type="NCBI Taxonomy" id="3218"/>
    <lineage>
        <taxon>Eukaryota</taxon>
        <taxon>Viridiplantae</taxon>
        <taxon>Streptophyta</taxon>
        <taxon>Embryophyta</taxon>
        <taxon>Bryophyta</taxon>
        <taxon>Bryophytina</taxon>
        <taxon>Bryopsida</taxon>
        <taxon>Funariidae</taxon>
        <taxon>Funariales</taxon>
        <taxon>Funariaceae</taxon>
        <taxon>Physcomitrium</taxon>
    </lineage>
</organism>
<dbReference type="Gene3D" id="3.40.630.10">
    <property type="entry name" value="Zn peptidases"/>
    <property type="match status" value="1"/>
</dbReference>
<dbReference type="Gramene" id="Pp3c27_8810V3.2">
    <property type="protein sequence ID" value="Pp3c27_8810V3.2"/>
    <property type="gene ID" value="Pp3c27_8810"/>
</dbReference>
<dbReference type="Proteomes" id="UP000006727">
    <property type="component" value="Chromosome 27"/>
</dbReference>
<reference evidence="1 2" key="2">
    <citation type="journal article" date="2018" name="Plant J.">
        <title>The Physcomitrella patens chromosome-scale assembly reveals moss genome structure and evolution.</title>
        <authorList>
            <person name="Lang D."/>
            <person name="Ullrich K.K."/>
            <person name="Murat F."/>
            <person name="Fuchs J."/>
            <person name="Jenkins J."/>
            <person name="Haas F.B."/>
            <person name="Piednoel M."/>
            <person name="Gundlach H."/>
            <person name="Van Bel M."/>
            <person name="Meyberg R."/>
            <person name="Vives C."/>
            <person name="Morata J."/>
            <person name="Symeonidi A."/>
            <person name="Hiss M."/>
            <person name="Muchero W."/>
            <person name="Kamisugi Y."/>
            <person name="Saleh O."/>
            <person name="Blanc G."/>
            <person name="Decker E.L."/>
            <person name="van Gessel N."/>
            <person name="Grimwood J."/>
            <person name="Hayes R.D."/>
            <person name="Graham S.W."/>
            <person name="Gunter L.E."/>
            <person name="McDaniel S.F."/>
            <person name="Hoernstein S.N.W."/>
            <person name="Larsson A."/>
            <person name="Li F.W."/>
            <person name="Perroud P.F."/>
            <person name="Phillips J."/>
            <person name="Ranjan P."/>
            <person name="Rokshar D.S."/>
            <person name="Rothfels C.J."/>
            <person name="Schneider L."/>
            <person name="Shu S."/>
            <person name="Stevenson D.W."/>
            <person name="Thummler F."/>
            <person name="Tillich M."/>
            <person name="Villarreal Aguilar J.C."/>
            <person name="Widiez T."/>
            <person name="Wong G.K."/>
            <person name="Wymore A."/>
            <person name="Zhang Y."/>
            <person name="Zimmer A.D."/>
            <person name="Quatrano R.S."/>
            <person name="Mayer K.F.X."/>
            <person name="Goodstein D."/>
            <person name="Casacuberta J.M."/>
            <person name="Vandepoele K."/>
            <person name="Reski R."/>
            <person name="Cuming A.C."/>
            <person name="Tuskan G.A."/>
            <person name="Maumus F."/>
            <person name="Salse J."/>
            <person name="Schmutz J."/>
            <person name="Rensing S.A."/>
        </authorList>
    </citation>
    <scope>NUCLEOTIDE SEQUENCE [LARGE SCALE GENOMIC DNA]</scope>
    <source>
        <strain evidence="1 2">cv. Gransden 2004</strain>
    </source>
</reference>
<accession>A0A7I4CWN9</accession>
<reference evidence="1 2" key="1">
    <citation type="journal article" date="2008" name="Science">
        <title>The Physcomitrella genome reveals evolutionary insights into the conquest of land by plants.</title>
        <authorList>
            <person name="Rensing S."/>
            <person name="Lang D."/>
            <person name="Zimmer A."/>
            <person name="Terry A."/>
            <person name="Salamov A."/>
            <person name="Shapiro H."/>
            <person name="Nishiyama T."/>
            <person name="Perroud P.-F."/>
            <person name="Lindquist E."/>
            <person name="Kamisugi Y."/>
            <person name="Tanahashi T."/>
            <person name="Sakakibara K."/>
            <person name="Fujita T."/>
            <person name="Oishi K."/>
            <person name="Shin-I T."/>
            <person name="Kuroki Y."/>
            <person name="Toyoda A."/>
            <person name="Suzuki Y."/>
            <person name="Hashimoto A."/>
            <person name="Yamaguchi K."/>
            <person name="Sugano A."/>
            <person name="Kohara Y."/>
            <person name="Fujiyama A."/>
            <person name="Anterola A."/>
            <person name="Aoki S."/>
            <person name="Ashton N."/>
            <person name="Barbazuk W.B."/>
            <person name="Barker E."/>
            <person name="Bennetzen J."/>
            <person name="Bezanilla M."/>
            <person name="Blankenship R."/>
            <person name="Cho S.H."/>
            <person name="Dutcher S."/>
            <person name="Estelle M."/>
            <person name="Fawcett J.A."/>
            <person name="Gundlach H."/>
            <person name="Hanada K."/>
            <person name="Heyl A."/>
            <person name="Hicks K.A."/>
            <person name="Hugh J."/>
            <person name="Lohr M."/>
            <person name="Mayer K."/>
            <person name="Melkozernov A."/>
            <person name="Murata T."/>
            <person name="Nelson D."/>
            <person name="Pils B."/>
            <person name="Prigge M."/>
            <person name="Reiss B."/>
            <person name="Renner T."/>
            <person name="Rombauts S."/>
            <person name="Rushton P."/>
            <person name="Sanderfoot A."/>
            <person name="Schween G."/>
            <person name="Shiu S.-H."/>
            <person name="Stueber K."/>
            <person name="Theodoulou F.L."/>
            <person name="Tu H."/>
            <person name="Van de Peer Y."/>
            <person name="Verrier P.J."/>
            <person name="Waters E."/>
            <person name="Wood A."/>
            <person name="Yang L."/>
            <person name="Cove D."/>
            <person name="Cuming A."/>
            <person name="Hasebe M."/>
            <person name="Lucas S."/>
            <person name="Mishler D.B."/>
            <person name="Reski R."/>
            <person name="Grigoriev I."/>
            <person name="Quatrano R.S."/>
            <person name="Boore J.L."/>
        </authorList>
    </citation>
    <scope>NUCLEOTIDE SEQUENCE [LARGE SCALE GENOMIC DNA]</scope>
    <source>
        <strain evidence="1 2">cv. Gransden 2004</strain>
    </source>
</reference>
<dbReference type="AlphaFoldDB" id="A0A7I4CWN9"/>
<reference evidence="1" key="3">
    <citation type="submission" date="2020-12" db="UniProtKB">
        <authorList>
            <consortium name="EnsemblPlants"/>
        </authorList>
    </citation>
    <scope>IDENTIFICATION</scope>
</reference>
<evidence type="ECO:0000313" key="1">
    <source>
        <dbReference type="EnsemblPlants" id="Pp3c27_8810V3.2"/>
    </source>
</evidence>
<evidence type="ECO:0000313" key="2">
    <source>
        <dbReference type="Proteomes" id="UP000006727"/>
    </source>
</evidence>